<organism evidence="1 2">
    <name type="scientific">Plakobranchus ocellatus</name>
    <dbReference type="NCBI Taxonomy" id="259542"/>
    <lineage>
        <taxon>Eukaryota</taxon>
        <taxon>Metazoa</taxon>
        <taxon>Spiralia</taxon>
        <taxon>Lophotrochozoa</taxon>
        <taxon>Mollusca</taxon>
        <taxon>Gastropoda</taxon>
        <taxon>Heterobranchia</taxon>
        <taxon>Euthyneura</taxon>
        <taxon>Panpulmonata</taxon>
        <taxon>Sacoglossa</taxon>
        <taxon>Placobranchoidea</taxon>
        <taxon>Plakobranchidae</taxon>
        <taxon>Plakobranchus</taxon>
    </lineage>
</organism>
<evidence type="ECO:0000313" key="1">
    <source>
        <dbReference type="EMBL" id="GFN86632.1"/>
    </source>
</evidence>
<protein>
    <submittedName>
        <fullName evidence="1">Uncharacterized protein</fullName>
    </submittedName>
</protein>
<dbReference type="EMBL" id="BLXT01001552">
    <property type="protein sequence ID" value="GFN86632.1"/>
    <property type="molecule type" value="Genomic_DNA"/>
</dbReference>
<accession>A0AAV3YWL9</accession>
<dbReference type="AlphaFoldDB" id="A0AAV3YWL9"/>
<sequence length="116" mass="12932">MVISIFHPPSGARALLAQKLAKSPQNLWRCLSRGFEYEPVNLMRQTITSGHSAGFVKESILAIHVCLIDLPMNQKYLIRLSFVCFTASSTFHFLVNSSFVFASSELGLTGSHCWIL</sequence>
<reference evidence="1 2" key="1">
    <citation type="journal article" date="2021" name="Elife">
        <title>Chloroplast acquisition without the gene transfer in kleptoplastic sea slugs, Plakobranchus ocellatus.</title>
        <authorList>
            <person name="Maeda T."/>
            <person name="Takahashi S."/>
            <person name="Yoshida T."/>
            <person name="Shimamura S."/>
            <person name="Takaki Y."/>
            <person name="Nagai Y."/>
            <person name="Toyoda A."/>
            <person name="Suzuki Y."/>
            <person name="Arimoto A."/>
            <person name="Ishii H."/>
            <person name="Satoh N."/>
            <person name="Nishiyama T."/>
            <person name="Hasebe M."/>
            <person name="Maruyama T."/>
            <person name="Minagawa J."/>
            <person name="Obokata J."/>
            <person name="Shigenobu S."/>
        </authorList>
    </citation>
    <scope>NUCLEOTIDE SEQUENCE [LARGE SCALE GENOMIC DNA]</scope>
</reference>
<proteinExistence type="predicted"/>
<gene>
    <name evidence="1" type="ORF">PoB_001313800</name>
</gene>
<comment type="caution">
    <text evidence="1">The sequence shown here is derived from an EMBL/GenBank/DDBJ whole genome shotgun (WGS) entry which is preliminary data.</text>
</comment>
<name>A0AAV3YWL9_9GAST</name>
<dbReference type="Proteomes" id="UP000735302">
    <property type="component" value="Unassembled WGS sequence"/>
</dbReference>
<keyword evidence="2" id="KW-1185">Reference proteome</keyword>
<evidence type="ECO:0000313" key="2">
    <source>
        <dbReference type="Proteomes" id="UP000735302"/>
    </source>
</evidence>